<dbReference type="Proteomes" id="UP000185766">
    <property type="component" value="Unassembled WGS sequence"/>
</dbReference>
<dbReference type="RefSeq" id="WP_074868575.1">
    <property type="nucleotide sequence ID" value="NZ_FOAS01000010.1"/>
</dbReference>
<gene>
    <name evidence="2" type="ORF">SAMN05216214_110144</name>
</gene>
<keyword evidence="1" id="KW-0812">Transmembrane</keyword>
<accession>A0A1H7P718</accession>
<sequence>MKRQRGMTLVELIISIVIIGIAASALFSAMASITARSADPMLRQQALAIAEAYLEEILTQPYLDPSTGNECPSAPGNRALFDNVCDYNGLNDNGARDSSGNALAGLSNYRIQVAVANGAAWNGVPAGAVLSVDVTVTDPQGQALLLRGYRTRY</sequence>
<dbReference type="STRING" id="1429083.GCA_001885685_01730"/>
<dbReference type="AlphaFoldDB" id="A0A1H7P718"/>
<evidence type="ECO:0000313" key="2">
    <source>
        <dbReference type="EMBL" id="SEL31552.1"/>
    </source>
</evidence>
<keyword evidence="1" id="KW-0472">Membrane</keyword>
<dbReference type="InterPro" id="IPR012902">
    <property type="entry name" value="N_methyl_site"/>
</dbReference>
<proteinExistence type="predicted"/>
<keyword evidence="3" id="KW-1185">Reference proteome</keyword>
<name>A0A1H7P718_9GAMM</name>
<dbReference type="EMBL" id="FOAS01000010">
    <property type="protein sequence ID" value="SEL31552.1"/>
    <property type="molecule type" value="Genomic_DNA"/>
</dbReference>
<dbReference type="PROSITE" id="PS00409">
    <property type="entry name" value="PROKAR_NTER_METHYL"/>
    <property type="match status" value="1"/>
</dbReference>
<dbReference type="Gene3D" id="3.30.700.10">
    <property type="entry name" value="Glycoprotein, Type 4 Pilin"/>
    <property type="match status" value="1"/>
</dbReference>
<evidence type="ECO:0000256" key="1">
    <source>
        <dbReference type="SAM" id="Phobius"/>
    </source>
</evidence>
<dbReference type="InterPro" id="IPR045584">
    <property type="entry name" value="Pilin-like"/>
</dbReference>
<keyword evidence="1" id="KW-1133">Transmembrane helix</keyword>
<organism evidence="2 3">
    <name type="scientific">Atopomonas hussainii</name>
    <dbReference type="NCBI Taxonomy" id="1429083"/>
    <lineage>
        <taxon>Bacteria</taxon>
        <taxon>Pseudomonadati</taxon>
        <taxon>Pseudomonadota</taxon>
        <taxon>Gammaproteobacteria</taxon>
        <taxon>Pseudomonadales</taxon>
        <taxon>Pseudomonadaceae</taxon>
        <taxon>Atopomonas</taxon>
    </lineage>
</organism>
<dbReference type="NCBIfam" id="TIGR02532">
    <property type="entry name" value="IV_pilin_GFxxxE"/>
    <property type="match status" value="1"/>
</dbReference>
<protein>
    <submittedName>
        <fullName evidence="2">MSHA pilin protein MshD</fullName>
    </submittedName>
</protein>
<dbReference type="SUPFAM" id="SSF54523">
    <property type="entry name" value="Pili subunits"/>
    <property type="match status" value="1"/>
</dbReference>
<reference evidence="2 3" key="1">
    <citation type="submission" date="2016-10" db="EMBL/GenBank/DDBJ databases">
        <authorList>
            <person name="de Groot N.N."/>
        </authorList>
    </citation>
    <scope>NUCLEOTIDE SEQUENCE [LARGE SCALE GENOMIC DNA]</scope>
    <source>
        <strain evidence="2 3">JCM 19513</strain>
    </source>
</reference>
<feature type="transmembrane region" description="Helical" evidence="1">
    <location>
        <begin position="12"/>
        <end position="33"/>
    </location>
</feature>
<dbReference type="Pfam" id="PF07963">
    <property type="entry name" value="N_methyl"/>
    <property type="match status" value="1"/>
</dbReference>
<evidence type="ECO:0000313" key="3">
    <source>
        <dbReference type="Proteomes" id="UP000185766"/>
    </source>
</evidence>